<keyword evidence="2" id="KW-0812">Transmembrane</keyword>
<protein>
    <submittedName>
        <fullName evidence="4">Uncharacterized protein</fullName>
    </submittedName>
</protein>
<proteinExistence type="predicted"/>
<comment type="caution">
    <text evidence="4">The sequence shown here is derived from an EMBL/GenBank/DDBJ whole genome shotgun (WGS) entry which is preliminary data.</text>
</comment>
<name>A0AAW0CJ63_9AGAR</name>
<gene>
    <name evidence="4" type="ORF">R3P38DRAFT_3349830</name>
</gene>
<dbReference type="EMBL" id="JAWWNJ010000016">
    <property type="protein sequence ID" value="KAK7039693.1"/>
    <property type="molecule type" value="Genomic_DNA"/>
</dbReference>
<feature type="compositionally biased region" description="Low complexity" evidence="1">
    <location>
        <begin position="130"/>
        <end position="140"/>
    </location>
</feature>
<evidence type="ECO:0000313" key="5">
    <source>
        <dbReference type="Proteomes" id="UP001362999"/>
    </source>
</evidence>
<evidence type="ECO:0000256" key="2">
    <source>
        <dbReference type="SAM" id="Phobius"/>
    </source>
</evidence>
<sequence length="401" mass="42537">MFLNRTFLSVSFSLCTSSALIFGPISSPLVAGDPISIQWVLDGSEPPNGWELWFGGDGSAIKLTEIPPLVNSTVVSFPGSNGRFRALSRLSLLATSEEVDVAPGATPSSSSSSVVSSLSSGVADPPPTSTPSSGSKTSSRTTAVVLGITTGLLSVIAVIVLASVALCIFRRRLRRLRRSEAALEKLSTTPDAEGKFVAPEIAAPYKIHFRDGFPPERSSSLPAANFPRRVSFANDSLHPPYLKSRLRELAHSEDESFTGTSGLTSESSSEVSSSNSCSDPLSGSLSYESVPPQVPPSRRRSDISPTKSLPPIPESLVDFDSTEGGGEGASTVERAHRNTFSFPPPDEQRNSLGLHSNASRESCTIQPRGHLSAVTGITSTTMNSPLEFRFNPETLRDNDDG</sequence>
<feature type="transmembrane region" description="Helical" evidence="2">
    <location>
        <begin position="143"/>
        <end position="169"/>
    </location>
</feature>
<dbReference type="Proteomes" id="UP001362999">
    <property type="component" value="Unassembled WGS sequence"/>
</dbReference>
<organism evidence="4 5">
    <name type="scientific">Favolaschia claudopus</name>
    <dbReference type="NCBI Taxonomy" id="2862362"/>
    <lineage>
        <taxon>Eukaryota</taxon>
        <taxon>Fungi</taxon>
        <taxon>Dikarya</taxon>
        <taxon>Basidiomycota</taxon>
        <taxon>Agaricomycotina</taxon>
        <taxon>Agaricomycetes</taxon>
        <taxon>Agaricomycetidae</taxon>
        <taxon>Agaricales</taxon>
        <taxon>Marasmiineae</taxon>
        <taxon>Mycenaceae</taxon>
        <taxon>Favolaschia</taxon>
    </lineage>
</organism>
<reference evidence="4 5" key="1">
    <citation type="journal article" date="2024" name="J Genomics">
        <title>Draft genome sequencing and assembly of Favolaschia claudopus CIRM-BRFM 2984 isolated from oak limbs.</title>
        <authorList>
            <person name="Navarro D."/>
            <person name="Drula E."/>
            <person name="Chaduli D."/>
            <person name="Cazenave R."/>
            <person name="Ahrendt S."/>
            <person name="Wang J."/>
            <person name="Lipzen A."/>
            <person name="Daum C."/>
            <person name="Barry K."/>
            <person name="Grigoriev I.V."/>
            <person name="Favel A."/>
            <person name="Rosso M.N."/>
            <person name="Martin F."/>
        </authorList>
    </citation>
    <scope>NUCLEOTIDE SEQUENCE [LARGE SCALE GENOMIC DNA]</scope>
    <source>
        <strain evidence="4 5">CIRM-BRFM 2984</strain>
    </source>
</reference>
<evidence type="ECO:0000256" key="3">
    <source>
        <dbReference type="SAM" id="SignalP"/>
    </source>
</evidence>
<keyword evidence="2" id="KW-1133">Transmembrane helix</keyword>
<evidence type="ECO:0000256" key="1">
    <source>
        <dbReference type="SAM" id="MobiDB-lite"/>
    </source>
</evidence>
<dbReference type="AlphaFoldDB" id="A0AAW0CJ63"/>
<feature type="signal peptide" evidence="3">
    <location>
        <begin position="1"/>
        <end position="19"/>
    </location>
</feature>
<feature type="region of interest" description="Disordered" evidence="1">
    <location>
        <begin position="252"/>
        <end position="331"/>
    </location>
</feature>
<feature type="chain" id="PRO_5043877895" evidence="3">
    <location>
        <begin position="20"/>
        <end position="401"/>
    </location>
</feature>
<keyword evidence="5" id="KW-1185">Reference proteome</keyword>
<feature type="compositionally biased region" description="Low complexity" evidence="1">
    <location>
        <begin position="257"/>
        <end position="278"/>
    </location>
</feature>
<keyword evidence="3" id="KW-0732">Signal</keyword>
<accession>A0AAW0CJ63</accession>
<keyword evidence="2" id="KW-0472">Membrane</keyword>
<feature type="compositionally biased region" description="Low complexity" evidence="1">
    <location>
        <begin position="108"/>
        <end position="120"/>
    </location>
</feature>
<feature type="region of interest" description="Disordered" evidence="1">
    <location>
        <begin position="101"/>
        <end position="140"/>
    </location>
</feature>
<evidence type="ECO:0000313" key="4">
    <source>
        <dbReference type="EMBL" id="KAK7039693.1"/>
    </source>
</evidence>